<dbReference type="Gene3D" id="3.30.70.120">
    <property type="match status" value="1"/>
</dbReference>
<evidence type="ECO:0008006" key="3">
    <source>
        <dbReference type="Google" id="ProtNLM"/>
    </source>
</evidence>
<dbReference type="InterPro" id="IPR002187">
    <property type="entry name" value="N-reg_PII"/>
</dbReference>
<protein>
    <recommendedName>
        <fullName evidence="3">Nitrogen regulatory protein P-II</fullName>
    </recommendedName>
</protein>
<dbReference type="InterPro" id="IPR015867">
    <property type="entry name" value="N-reg_PII/ATP_PRibTrfase_C"/>
</dbReference>
<sequence>MFNSIILVQKIGEGEKAMEIAEKYGATGGTILRGRGAAIHKENILSFFDLEIEPEKDILLIISSDETTDRIIEGLTKELQLEKENTGILFSFALSEVRGIDKSHSTS</sequence>
<gene>
    <name evidence="1" type="ORF">GCM10008932_04730</name>
</gene>
<accession>A0ABN0X4E5</accession>
<dbReference type="InterPro" id="IPR011322">
    <property type="entry name" value="N-reg_PII-like_a/b"/>
</dbReference>
<dbReference type="EMBL" id="BAAACW010000027">
    <property type="protein sequence ID" value="GAA0354779.1"/>
    <property type="molecule type" value="Genomic_DNA"/>
</dbReference>
<name>A0ABN0X4E5_9LACT</name>
<evidence type="ECO:0000313" key="2">
    <source>
        <dbReference type="Proteomes" id="UP001501166"/>
    </source>
</evidence>
<dbReference type="Proteomes" id="UP001501166">
    <property type="component" value="Unassembled WGS sequence"/>
</dbReference>
<organism evidence="1 2">
    <name type="scientific">Alkalibacterium iburiense</name>
    <dbReference type="NCBI Taxonomy" id="290589"/>
    <lineage>
        <taxon>Bacteria</taxon>
        <taxon>Bacillati</taxon>
        <taxon>Bacillota</taxon>
        <taxon>Bacilli</taxon>
        <taxon>Lactobacillales</taxon>
        <taxon>Carnobacteriaceae</taxon>
        <taxon>Alkalibacterium</taxon>
    </lineage>
</organism>
<dbReference type="SUPFAM" id="SSF54913">
    <property type="entry name" value="GlnB-like"/>
    <property type="match status" value="1"/>
</dbReference>
<comment type="caution">
    <text evidence="1">The sequence shown here is derived from an EMBL/GenBank/DDBJ whole genome shotgun (WGS) entry which is preliminary data.</text>
</comment>
<proteinExistence type="predicted"/>
<reference evidence="1 2" key="1">
    <citation type="journal article" date="2019" name="Int. J. Syst. Evol. Microbiol.">
        <title>The Global Catalogue of Microorganisms (GCM) 10K type strain sequencing project: providing services to taxonomists for standard genome sequencing and annotation.</title>
        <authorList>
            <consortium name="The Broad Institute Genomics Platform"/>
            <consortium name="The Broad Institute Genome Sequencing Center for Infectious Disease"/>
            <person name="Wu L."/>
            <person name="Ma J."/>
        </authorList>
    </citation>
    <scope>NUCLEOTIDE SEQUENCE [LARGE SCALE GENOMIC DNA]</scope>
    <source>
        <strain evidence="1 2">JCM 12662</strain>
    </source>
</reference>
<keyword evidence="2" id="KW-1185">Reference proteome</keyword>
<dbReference type="PROSITE" id="PS51343">
    <property type="entry name" value="PII_GLNB_DOM"/>
    <property type="match status" value="1"/>
</dbReference>
<evidence type="ECO:0000313" key="1">
    <source>
        <dbReference type="EMBL" id="GAA0354779.1"/>
    </source>
</evidence>
<dbReference type="RefSeq" id="WP_343753635.1">
    <property type="nucleotide sequence ID" value="NZ_BAAACW010000027.1"/>
</dbReference>